<evidence type="ECO:0000313" key="2">
    <source>
        <dbReference type="EMBL" id="GHJ28513.1"/>
    </source>
</evidence>
<name>A0ABQ3TYY1_STRHY</name>
<accession>A0ABQ3TYY1</accession>
<comment type="caution">
    <text evidence="2">The sequence shown here is derived from an EMBL/GenBank/DDBJ whole genome shotgun (WGS) entry which is preliminary data.</text>
</comment>
<evidence type="ECO:0000256" key="1">
    <source>
        <dbReference type="SAM" id="MobiDB-lite"/>
    </source>
</evidence>
<keyword evidence="3" id="KW-1185">Reference proteome</keyword>
<evidence type="ECO:0000313" key="3">
    <source>
        <dbReference type="Proteomes" id="UP001054854"/>
    </source>
</evidence>
<gene>
    <name evidence="2" type="ORF">TPA0910_29460</name>
</gene>
<sequence>MVKLPQHGTYIGPLGHWLAVSRTMERMGPGMVPWNISRLPTYDNARPRWDAGPGAALEPNTRSTQPLGIMSPI</sequence>
<proteinExistence type="predicted"/>
<dbReference type="EMBL" id="BNEK01000003">
    <property type="protein sequence ID" value="GHJ28513.1"/>
    <property type="molecule type" value="Genomic_DNA"/>
</dbReference>
<organism evidence="2 3">
    <name type="scientific">Streptomyces hygroscopicus</name>
    <dbReference type="NCBI Taxonomy" id="1912"/>
    <lineage>
        <taxon>Bacteria</taxon>
        <taxon>Bacillati</taxon>
        <taxon>Actinomycetota</taxon>
        <taxon>Actinomycetes</taxon>
        <taxon>Kitasatosporales</taxon>
        <taxon>Streptomycetaceae</taxon>
        <taxon>Streptomyces</taxon>
        <taxon>Streptomyces violaceusniger group</taxon>
    </lineage>
</organism>
<feature type="region of interest" description="Disordered" evidence="1">
    <location>
        <begin position="50"/>
        <end position="73"/>
    </location>
</feature>
<dbReference type="Proteomes" id="UP001054854">
    <property type="component" value="Unassembled WGS sequence"/>
</dbReference>
<reference evidence="2" key="1">
    <citation type="submission" date="2024-05" db="EMBL/GenBank/DDBJ databases">
        <title>Whole genome shotgun sequence of Streptomyces hygroscopicus NBRC 113678.</title>
        <authorList>
            <person name="Komaki H."/>
            <person name="Tamura T."/>
        </authorList>
    </citation>
    <scope>NUCLEOTIDE SEQUENCE</scope>
    <source>
        <strain evidence="2">N11-34</strain>
    </source>
</reference>
<protein>
    <submittedName>
        <fullName evidence="2">Uncharacterized protein</fullName>
    </submittedName>
</protein>